<feature type="signal peptide" evidence="1">
    <location>
        <begin position="1"/>
        <end position="21"/>
    </location>
</feature>
<keyword evidence="1" id="KW-0732">Signal</keyword>
<evidence type="ECO:0000313" key="2">
    <source>
        <dbReference type="EMBL" id="AGN11353.1"/>
    </source>
</evidence>
<dbReference type="Proteomes" id="UP000000466">
    <property type="component" value="Chromosome"/>
</dbReference>
<evidence type="ECO:0000313" key="3">
    <source>
        <dbReference type="Proteomes" id="UP000000466"/>
    </source>
</evidence>
<dbReference type="HOGENOM" id="CLU_2195161_0_0_6"/>
<dbReference type="PROSITE" id="PS51257">
    <property type="entry name" value="PROKAR_LIPOPROTEIN"/>
    <property type="match status" value="1"/>
</dbReference>
<evidence type="ECO:0000256" key="1">
    <source>
        <dbReference type="SAM" id="SignalP"/>
    </source>
</evidence>
<feature type="chain" id="PRO_5004479747" description="Lipoprotein" evidence="1">
    <location>
        <begin position="22"/>
        <end position="108"/>
    </location>
</feature>
<sequence>MKIIIFSIALLISLTSCTANKLNKTDSECVFKPLTQEEYYELKELALLPREVQVCVSQYIDEHREKRCLICSKKSGSDECLGRGYTTYMHVEYNVWIQAYSECQKMKN</sequence>
<dbReference type="KEGG" id="saga:M5M_13471"/>
<proteinExistence type="predicted"/>
<accession>R9S688</accession>
<dbReference type="EMBL" id="CP003746">
    <property type="protein sequence ID" value="AGN11353.1"/>
    <property type="molecule type" value="Genomic_DNA"/>
</dbReference>
<gene>
    <name evidence="2" type="ordered locus">M5M_13471</name>
</gene>
<name>R9S688_SIMAS</name>
<protein>
    <recommendedName>
        <fullName evidence="4">Lipoprotein</fullName>
    </recommendedName>
</protein>
<organism evidence="2 3">
    <name type="scientific">Simiduia agarivorans (strain DSM 21679 / JCM 13881 / BCRC 17597 / SA1)</name>
    <dbReference type="NCBI Taxonomy" id="1117647"/>
    <lineage>
        <taxon>Bacteria</taxon>
        <taxon>Pseudomonadati</taxon>
        <taxon>Pseudomonadota</taxon>
        <taxon>Gammaproteobacteria</taxon>
        <taxon>Cellvibrionales</taxon>
        <taxon>Cellvibrionaceae</taxon>
        <taxon>Simiduia</taxon>
    </lineage>
</organism>
<keyword evidence="3" id="KW-1185">Reference proteome</keyword>
<reference evidence="2 3" key="1">
    <citation type="journal article" date="2013" name="Genome Announc.">
        <title>Complete genome sequence of Simiduia agarivorans SA1(T), a marine bacterium able to degrade a variety of polysaccharides.</title>
        <authorList>
            <person name="Lin S.Y."/>
            <person name="Shieh W.Y."/>
            <person name="Chen J.S."/>
            <person name="Tang S.L."/>
        </authorList>
    </citation>
    <scope>NUCLEOTIDE SEQUENCE [LARGE SCALE GENOMIC DNA]</scope>
    <source>
        <strain evidence="3">DSM 21679 / JCM 13881 / BCRC 17597 / SA1</strain>
    </source>
</reference>
<evidence type="ECO:0008006" key="4">
    <source>
        <dbReference type="Google" id="ProtNLM"/>
    </source>
</evidence>
<dbReference type="AlphaFoldDB" id="R9S688"/>